<dbReference type="AlphaFoldDB" id="A0A812PUF1"/>
<dbReference type="EMBL" id="CAJNIZ010014536">
    <property type="protein sequence ID" value="CAE7363197.1"/>
    <property type="molecule type" value="Genomic_DNA"/>
</dbReference>
<feature type="region of interest" description="Disordered" evidence="8">
    <location>
        <begin position="87"/>
        <end position="122"/>
    </location>
</feature>
<dbReference type="GO" id="GO:0005524">
    <property type="term" value="F:ATP binding"/>
    <property type="evidence" value="ECO:0007669"/>
    <property type="project" value="UniProtKB-KW"/>
</dbReference>
<evidence type="ECO:0000256" key="7">
    <source>
        <dbReference type="ARBA" id="ARBA00030409"/>
    </source>
</evidence>
<dbReference type="PANTHER" id="PTHR43700:SF1">
    <property type="entry name" value="PHOSPHORIBOSYLAMINOIMIDAZOLE-SUCCINOCARBOXAMIDE SYNTHASE"/>
    <property type="match status" value="1"/>
</dbReference>
<dbReference type="GO" id="GO:0005737">
    <property type="term" value="C:cytoplasm"/>
    <property type="evidence" value="ECO:0007669"/>
    <property type="project" value="TreeGrafter"/>
</dbReference>
<feature type="domain" description="SAICAR synthetase/ADE2 N-terminal" evidence="9">
    <location>
        <begin position="234"/>
        <end position="446"/>
    </location>
</feature>
<dbReference type="CDD" id="cd01414">
    <property type="entry name" value="SAICAR_synt_Sc"/>
    <property type="match status" value="1"/>
</dbReference>
<evidence type="ECO:0000313" key="10">
    <source>
        <dbReference type="EMBL" id="CAE7363197.1"/>
    </source>
</evidence>
<dbReference type="OrthoDB" id="9991235at2759"/>
<protein>
    <recommendedName>
        <fullName evidence="2">phosphoribosylaminoimidazolesuccinocarboxamide synthase</fullName>
        <ecNumber evidence="2">6.3.2.6</ecNumber>
    </recommendedName>
    <alternativeName>
        <fullName evidence="7">SAICAR synthetase</fullName>
    </alternativeName>
</protein>
<dbReference type="PANTHER" id="PTHR43700">
    <property type="entry name" value="PHOSPHORIBOSYLAMINOIMIDAZOLE-SUCCINOCARBOXAMIDE SYNTHASE"/>
    <property type="match status" value="1"/>
</dbReference>
<sequence>YRRKELTNMWSTLCKAYERGMDAYAELLHRNPALKPMLESIAAQLKRGSVVGYDKAFIAKHKKEPTGEQATGGRVKPVDADLFKSKAGSTRQGMGQTSQGFAEEAASPGGKPGPTPSPGATATMAMSMKQMNLTVGEKTEESDIQVTGEYLTNYLKEMDGDDSQFKDINAAVVPLSTGTSPPRLQPAESILKAEDANNATNGNGASEAEFKAKIREYLDLTLPECFIPELGEQKQGKVRSIYFSGENVVMVTNDRVSAFDYILPNLIPFKGQVLNMISEWAFSQTKDIIPNALIENVDASVVVQKKMKNLNVELIVRGYLWGSMAAAYEKGDRTFCGLKLPDGLIRFQKLDKPIFTPTTKAEVGHDENMTMEDMEKLLGKELAQKAMEAAMKLFQRGSELMRKRGLLLLDTKYEFGLDDKGVIHVIDEVNTPDSSRMCTIEEYDAKYPKIAEEMKTGKYANVTELMKAKPEMKMKEFSKQYVRDALLDLGFDPTKDKAAPKLSDDQVVECAYRYIKIYETVTGNKFQFPPKMAPEKRIISNLSRAGMIRGCLALLTVDSDADKKQAETLQKDLESFKIPSRVVALPKEEVALEQMV</sequence>
<name>A0A812PUF1_SYMPI</name>
<dbReference type="SUPFAM" id="SSF56104">
    <property type="entry name" value="SAICAR synthase-like"/>
    <property type="match status" value="1"/>
</dbReference>
<evidence type="ECO:0000256" key="8">
    <source>
        <dbReference type="SAM" id="MobiDB-lite"/>
    </source>
</evidence>
<organism evidence="10 11">
    <name type="scientific">Symbiodinium pilosum</name>
    <name type="common">Dinoflagellate</name>
    <dbReference type="NCBI Taxonomy" id="2952"/>
    <lineage>
        <taxon>Eukaryota</taxon>
        <taxon>Sar</taxon>
        <taxon>Alveolata</taxon>
        <taxon>Dinophyceae</taxon>
        <taxon>Suessiales</taxon>
        <taxon>Symbiodiniaceae</taxon>
        <taxon>Symbiodinium</taxon>
    </lineage>
</organism>
<evidence type="ECO:0000256" key="2">
    <source>
        <dbReference type="ARBA" id="ARBA00012217"/>
    </source>
</evidence>
<dbReference type="Gene3D" id="3.30.470.20">
    <property type="entry name" value="ATP-grasp fold, B domain"/>
    <property type="match status" value="1"/>
</dbReference>
<dbReference type="GO" id="GO:0004639">
    <property type="term" value="F:phosphoribosylaminoimidazolesuccinocarboxamide synthase activity"/>
    <property type="evidence" value="ECO:0007669"/>
    <property type="project" value="UniProtKB-EC"/>
</dbReference>
<keyword evidence="3" id="KW-0436">Ligase</keyword>
<feature type="non-terminal residue" evidence="10">
    <location>
        <position position="596"/>
    </location>
</feature>
<dbReference type="Proteomes" id="UP000649617">
    <property type="component" value="Unassembled WGS sequence"/>
</dbReference>
<reference evidence="10" key="1">
    <citation type="submission" date="2021-02" db="EMBL/GenBank/DDBJ databases">
        <authorList>
            <person name="Dougan E. K."/>
            <person name="Rhodes N."/>
            <person name="Thang M."/>
            <person name="Chan C."/>
        </authorList>
    </citation>
    <scope>NUCLEOTIDE SEQUENCE</scope>
</reference>
<proteinExistence type="predicted"/>
<keyword evidence="4" id="KW-0547">Nucleotide-binding</keyword>
<accession>A0A812PUF1</accession>
<dbReference type="GO" id="GO:0006189">
    <property type="term" value="P:'de novo' IMP biosynthetic process"/>
    <property type="evidence" value="ECO:0007669"/>
    <property type="project" value="UniProtKB-UniPathway"/>
</dbReference>
<evidence type="ECO:0000256" key="4">
    <source>
        <dbReference type="ARBA" id="ARBA00022741"/>
    </source>
</evidence>
<feature type="non-terminal residue" evidence="10">
    <location>
        <position position="1"/>
    </location>
</feature>
<evidence type="ECO:0000313" key="11">
    <source>
        <dbReference type="Proteomes" id="UP000649617"/>
    </source>
</evidence>
<gene>
    <name evidence="10" type="primary">purC</name>
    <name evidence="10" type="ORF">SPIL2461_LOCUS8728</name>
</gene>
<evidence type="ECO:0000256" key="1">
    <source>
        <dbReference type="ARBA" id="ARBA00004672"/>
    </source>
</evidence>
<feature type="compositionally biased region" description="Polar residues" evidence="8">
    <location>
        <begin position="87"/>
        <end position="100"/>
    </location>
</feature>
<evidence type="ECO:0000256" key="5">
    <source>
        <dbReference type="ARBA" id="ARBA00022755"/>
    </source>
</evidence>
<evidence type="ECO:0000259" key="9">
    <source>
        <dbReference type="Pfam" id="PF01259"/>
    </source>
</evidence>
<keyword evidence="5" id="KW-0658">Purine biosynthesis</keyword>
<dbReference type="Gene3D" id="3.30.200.20">
    <property type="entry name" value="Phosphorylase Kinase, domain 1"/>
    <property type="match status" value="1"/>
</dbReference>
<dbReference type="EC" id="6.3.2.6" evidence="2"/>
<comment type="caution">
    <text evidence="10">The sequence shown here is derived from an EMBL/GenBank/DDBJ whole genome shotgun (WGS) entry which is preliminary data.</text>
</comment>
<keyword evidence="6" id="KW-0067">ATP-binding</keyword>
<dbReference type="Pfam" id="PF01259">
    <property type="entry name" value="SAICAR_synt"/>
    <property type="match status" value="1"/>
</dbReference>
<evidence type="ECO:0000256" key="3">
    <source>
        <dbReference type="ARBA" id="ARBA00022598"/>
    </source>
</evidence>
<dbReference type="UniPathway" id="UPA00074">
    <property type="reaction ID" value="UER00131"/>
</dbReference>
<comment type="pathway">
    <text evidence="1">Purine metabolism; IMP biosynthesis via de novo pathway; 5-amino-1-(5-phospho-D-ribosyl)imidazole-4-carboxamide from 5-amino-1-(5-phospho-D-ribosyl)imidazole-4-carboxylate: step 1/2.</text>
</comment>
<evidence type="ECO:0000256" key="6">
    <source>
        <dbReference type="ARBA" id="ARBA00022840"/>
    </source>
</evidence>
<dbReference type="InterPro" id="IPR028923">
    <property type="entry name" value="SAICAR_synt/ADE2_N"/>
</dbReference>
<keyword evidence="11" id="KW-1185">Reference proteome</keyword>